<gene>
    <name evidence="1" type="ORF">DPMN_128354</name>
</gene>
<dbReference type="Proteomes" id="UP000828390">
    <property type="component" value="Unassembled WGS sequence"/>
</dbReference>
<evidence type="ECO:0000313" key="2">
    <source>
        <dbReference type="Proteomes" id="UP000828390"/>
    </source>
</evidence>
<dbReference type="EMBL" id="JAIWYP010000005">
    <property type="protein sequence ID" value="KAH3826448.1"/>
    <property type="molecule type" value="Genomic_DNA"/>
</dbReference>
<dbReference type="InterPro" id="IPR015943">
    <property type="entry name" value="WD40/YVTN_repeat-like_dom_sf"/>
</dbReference>
<sequence length="374" mass="42261">MEKRTIETLNSLLDQLKAPLQDDIDKCIDALSRMKKIHDEMKNIENNTKVLTLILYRKCLEKSSAIESEKPRMVSNRIPTIKLIPDPFIERTLSLSSFGKFIYPNEIIKVTGKTKHNIKRWGDFYTCMISDICETDNGKLLIIDRKNEAAKLLDKDFKVASFNFLPHKPMFMCSIAPSLFAVTLDNSEVVFIIVAKNGQMVQDRTLKLQHNCLGIAHYQGNLYITSGTALYHYTVRGRLVSKIYQDKSSDTTVESCAISQDGTSLYVSNSMKLVTLLRDGTVINVIHTPDIRLNTNVPPSLHCSGLRVTDSGQVLVCRGQHTIFQVDGDGRQKLVELVTEKDGVKWPTAVYYSKTRASLIVGMVDSDFIWVFKT</sequence>
<reference evidence="1" key="1">
    <citation type="journal article" date="2019" name="bioRxiv">
        <title>The Genome of the Zebra Mussel, Dreissena polymorpha: A Resource for Invasive Species Research.</title>
        <authorList>
            <person name="McCartney M.A."/>
            <person name="Auch B."/>
            <person name="Kono T."/>
            <person name="Mallez S."/>
            <person name="Zhang Y."/>
            <person name="Obille A."/>
            <person name="Becker A."/>
            <person name="Abrahante J.E."/>
            <person name="Garbe J."/>
            <person name="Badalamenti J.P."/>
            <person name="Herman A."/>
            <person name="Mangelson H."/>
            <person name="Liachko I."/>
            <person name="Sullivan S."/>
            <person name="Sone E.D."/>
            <person name="Koren S."/>
            <person name="Silverstein K.A.T."/>
            <person name="Beckman K.B."/>
            <person name="Gohl D.M."/>
        </authorList>
    </citation>
    <scope>NUCLEOTIDE SEQUENCE</scope>
    <source>
        <strain evidence="1">Duluth1</strain>
        <tissue evidence="1">Whole animal</tissue>
    </source>
</reference>
<dbReference type="Gene3D" id="2.130.10.10">
    <property type="entry name" value="YVTN repeat-like/Quinoprotein amine dehydrogenase"/>
    <property type="match status" value="1"/>
</dbReference>
<comment type="caution">
    <text evidence="1">The sequence shown here is derived from an EMBL/GenBank/DDBJ whole genome shotgun (WGS) entry which is preliminary data.</text>
</comment>
<reference evidence="1" key="2">
    <citation type="submission" date="2020-11" db="EMBL/GenBank/DDBJ databases">
        <authorList>
            <person name="McCartney M.A."/>
            <person name="Auch B."/>
            <person name="Kono T."/>
            <person name="Mallez S."/>
            <person name="Becker A."/>
            <person name="Gohl D.M."/>
            <person name="Silverstein K.A.T."/>
            <person name="Koren S."/>
            <person name="Bechman K.B."/>
            <person name="Herman A."/>
            <person name="Abrahante J.E."/>
            <person name="Garbe J."/>
        </authorList>
    </citation>
    <scope>NUCLEOTIDE SEQUENCE</scope>
    <source>
        <strain evidence="1">Duluth1</strain>
        <tissue evidence="1">Whole animal</tissue>
    </source>
</reference>
<dbReference type="AlphaFoldDB" id="A0A9D4H0P6"/>
<name>A0A9D4H0P6_DREPO</name>
<dbReference type="SUPFAM" id="SSF101898">
    <property type="entry name" value="NHL repeat"/>
    <property type="match status" value="1"/>
</dbReference>
<protein>
    <submittedName>
        <fullName evidence="1">Uncharacterized protein</fullName>
    </submittedName>
</protein>
<evidence type="ECO:0000313" key="1">
    <source>
        <dbReference type="EMBL" id="KAH3826448.1"/>
    </source>
</evidence>
<proteinExistence type="predicted"/>
<keyword evidence="2" id="KW-1185">Reference proteome</keyword>
<accession>A0A9D4H0P6</accession>
<organism evidence="1 2">
    <name type="scientific">Dreissena polymorpha</name>
    <name type="common">Zebra mussel</name>
    <name type="synonym">Mytilus polymorpha</name>
    <dbReference type="NCBI Taxonomy" id="45954"/>
    <lineage>
        <taxon>Eukaryota</taxon>
        <taxon>Metazoa</taxon>
        <taxon>Spiralia</taxon>
        <taxon>Lophotrochozoa</taxon>
        <taxon>Mollusca</taxon>
        <taxon>Bivalvia</taxon>
        <taxon>Autobranchia</taxon>
        <taxon>Heteroconchia</taxon>
        <taxon>Euheterodonta</taxon>
        <taxon>Imparidentia</taxon>
        <taxon>Neoheterodontei</taxon>
        <taxon>Myida</taxon>
        <taxon>Dreissenoidea</taxon>
        <taxon>Dreissenidae</taxon>
        <taxon>Dreissena</taxon>
    </lineage>
</organism>